<feature type="compositionally biased region" description="Basic and acidic residues" evidence="1">
    <location>
        <begin position="67"/>
        <end position="82"/>
    </location>
</feature>
<evidence type="ECO:0000256" key="1">
    <source>
        <dbReference type="SAM" id="MobiDB-lite"/>
    </source>
</evidence>
<keyword evidence="3" id="KW-1185">Reference proteome</keyword>
<comment type="caution">
    <text evidence="2">The sequence shown here is derived from an EMBL/GenBank/DDBJ whole genome shotgun (WGS) entry which is preliminary data.</text>
</comment>
<feature type="region of interest" description="Disordered" evidence="1">
    <location>
        <begin position="51"/>
        <end position="82"/>
    </location>
</feature>
<name>A0AAE3GXX6_9CYAN</name>
<reference evidence="2" key="1">
    <citation type="submission" date="2022-06" db="EMBL/GenBank/DDBJ databases">
        <title>New cyanobacteria of genus Symplocastrum in benthos of Lake Baikal.</title>
        <authorList>
            <person name="Sorokovikova E."/>
            <person name="Tikhonova I."/>
            <person name="Krasnopeev A."/>
            <person name="Evseev P."/>
            <person name="Gladkikh A."/>
            <person name="Belykh O."/>
        </authorList>
    </citation>
    <scope>NUCLEOTIDE SEQUENCE</scope>
    <source>
        <strain evidence="2">BBK-W-15</strain>
    </source>
</reference>
<accession>A0AAE3GXX6</accession>
<dbReference type="EMBL" id="JAMZMM010000624">
    <property type="protein sequence ID" value="MCP2732499.1"/>
    <property type="molecule type" value="Genomic_DNA"/>
</dbReference>
<protein>
    <submittedName>
        <fullName evidence="2">Uncharacterized protein</fullName>
    </submittedName>
</protein>
<dbReference type="RefSeq" id="WP_254015209.1">
    <property type="nucleotide sequence ID" value="NZ_JAMZMM010000624.1"/>
</dbReference>
<proteinExistence type="predicted"/>
<organism evidence="2 3">
    <name type="scientific">Limnofasciculus baicalensis BBK-W-15</name>
    <dbReference type="NCBI Taxonomy" id="2699891"/>
    <lineage>
        <taxon>Bacteria</taxon>
        <taxon>Bacillati</taxon>
        <taxon>Cyanobacteriota</taxon>
        <taxon>Cyanophyceae</taxon>
        <taxon>Coleofasciculales</taxon>
        <taxon>Coleofasciculaceae</taxon>
        <taxon>Limnofasciculus</taxon>
        <taxon>Limnofasciculus baicalensis</taxon>
    </lineage>
</organism>
<dbReference type="AlphaFoldDB" id="A0AAE3GXX6"/>
<gene>
    <name evidence="2" type="ORF">NJ959_29130</name>
</gene>
<evidence type="ECO:0000313" key="3">
    <source>
        <dbReference type="Proteomes" id="UP001204953"/>
    </source>
</evidence>
<feature type="non-terminal residue" evidence="2">
    <location>
        <position position="1"/>
    </location>
</feature>
<evidence type="ECO:0000313" key="2">
    <source>
        <dbReference type="EMBL" id="MCP2732499.1"/>
    </source>
</evidence>
<sequence>PRPAPHGKTGCRIAIRRLMGGEFDACELTLKERTTIVESVGRTLASMYHGRIAYPTAGPPRTQEPMRTGDADTEEGPRRRSM</sequence>
<dbReference type="Proteomes" id="UP001204953">
    <property type="component" value="Unassembled WGS sequence"/>
</dbReference>